<feature type="transmembrane region" description="Helical" evidence="1">
    <location>
        <begin position="273"/>
        <end position="290"/>
    </location>
</feature>
<feature type="transmembrane region" description="Helical" evidence="1">
    <location>
        <begin position="302"/>
        <end position="323"/>
    </location>
</feature>
<keyword evidence="1" id="KW-1133">Transmembrane helix</keyword>
<feature type="transmembrane region" description="Helical" evidence="1">
    <location>
        <begin position="343"/>
        <end position="362"/>
    </location>
</feature>
<organism evidence="2 3">
    <name type="scientific">Flexivirga aerilata</name>
    <dbReference type="NCBI Taxonomy" id="1656889"/>
    <lineage>
        <taxon>Bacteria</taxon>
        <taxon>Bacillati</taxon>
        <taxon>Actinomycetota</taxon>
        <taxon>Actinomycetes</taxon>
        <taxon>Micrococcales</taxon>
        <taxon>Dermacoccaceae</taxon>
        <taxon>Flexivirga</taxon>
    </lineage>
</organism>
<dbReference type="RefSeq" id="WP_171158264.1">
    <property type="nucleotide sequence ID" value="NZ_JABENB010000003.1"/>
</dbReference>
<reference evidence="2 3" key="1">
    <citation type="submission" date="2020-05" db="EMBL/GenBank/DDBJ databases">
        <title>Flexivirga sp. ID2601S isolated from air conditioner.</title>
        <authorList>
            <person name="Kim D.H."/>
        </authorList>
    </citation>
    <scope>NUCLEOTIDE SEQUENCE [LARGE SCALE GENOMIC DNA]</scope>
    <source>
        <strain evidence="2 3">ID2601S</strain>
    </source>
</reference>
<evidence type="ECO:0000313" key="3">
    <source>
        <dbReference type="Proteomes" id="UP000557772"/>
    </source>
</evidence>
<name>A0A849AK26_9MICO</name>
<feature type="transmembrane region" description="Helical" evidence="1">
    <location>
        <begin position="374"/>
        <end position="392"/>
    </location>
</feature>
<feature type="transmembrane region" description="Helical" evidence="1">
    <location>
        <begin position="162"/>
        <end position="192"/>
    </location>
</feature>
<keyword evidence="3" id="KW-1185">Reference proteome</keyword>
<feature type="transmembrane region" description="Helical" evidence="1">
    <location>
        <begin position="554"/>
        <end position="573"/>
    </location>
</feature>
<gene>
    <name evidence="2" type="ORF">HJ588_18140</name>
</gene>
<feature type="transmembrane region" description="Helical" evidence="1">
    <location>
        <begin position="131"/>
        <end position="150"/>
    </location>
</feature>
<keyword evidence="1" id="KW-0472">Membrane</keyword>
<accession>A0A849AK26</accession>
<feature type="transmembrane region" description="Helical" evidence="1">
    <location>
        <begin position="246"/>
        <end position="267"/>
    </location>
</feature>
<comment type="caution">
    <text evidence="2">The sequence shown here is derived from an EMBL/GenBank/DDBJ whole genome shotgun (WGS) entry which is preliminary data.</text>
</comment>
<feature type="transmembrane region" description="Helical" evidence="1">
    <location>
        <begin position="204"/>
        <end position="225"/>
    </location>
</feature>
<evidence type="ECO:0000313" key="2">
    <source>
        <dbReference type="EMBL" id="NNG41184.1"/>
    </source>
</evidence>
<proteinExistence type="predicted"/>
<protein>
    <recommendedName>
        <fullName evidence="4">YfhO family protein</fullName>
    </recommendedName>
</protein>
<feature type="transmembrane region" description="Helical" evidence="1">
    <location>
        <begin position="87"/>
        <end position="119"/>
    </location>
</feature>
<dbReference type="AlphaFoldDB" id="A0A849AK26"/>
<keyword evidence="1" id="KW-0812">Transmembrane</keyword>
<dbReference type="EMBL" id="JABENB010000003">
    <property type="protein sequence ID" value="NNG41184.1"/>
    <property type="molecule type" value="Genomic_DNA"/>
</dbReference>
<evidence type="ECO:0000256" key="1">
    <source>
        <dbReference type="SAM" id="Phobius"/>
    </source>
</evidence>
<sequence length="587" mass="61229">MTAPDRAGARLGQRTIGGLVGLACGLLALGPGLRPGYLLFYDLVFVPRLPLGDRTLGVDGSVPRAVPNDFVVALLSHLMPGWVVEKLVLLVVFAGVGAGVGALSRTRLGAAAAALAAAWNPYVAERLAIGHWGYLLGYSCLPFLVAAAAACREGSPRAPVRLGVWLLLSAATGSTGAVLGLIAVLCTLAVPGDTQPVRRRLADLGWALLVFLLANATWWYAYLVLAPSQESSRAGVEAFMSRPDTPWGVIGSLLTGGGIWNSGVWFAGRESPVTSGLALLVVLLCLALAVRDRVWRLSPALAGLGVAGLVGLLLAAATAVPGLREVMTAVVTDVPGGGLLRDAQKFVGLWMVFVAVLAGRLAERVRDAGARVGSGRATALGVAAIVALWPVITLTGPAWGAGGTWRAVSYPASYSSMQERIDRLPPGGVAVFPWNLYRRYAFDHDVVVLDPWQRLLDRRVLVNDSLPLAGGRDVPGEDPDAAAVGRALAGAGDPLAVLRSAGVRYVLVQTDQPTTAGMPDLTGTRVLARDGTLRLHDLGPVATPDRHSRGPERYLGWLLAAAAVVLVAGRAILGTVSRSDVRGLTRG</sequence>
<evidence type="ECO:0008006" key="4">
    <source>
        <dbReference type="Google" id="ProtNLM"/>
    </source>
</evidence>
<dbReference type="Proteomes" id="UP000557772">
    <property type="component" value="Unassembled WGS sequence"/>
</dbReference>